<keyword evidence="2" id="KW-0732">Signal</keyword>
<keyword evidence="4" id="KW-0521">NADP</keyword>
<comment type="caution">
    <text evidence="6">The sequence shown here is derived from an EMBL/GenBank/DDBJ whole genome shotgun (WGS) entry which is preliminary data.</text>
</comment>
<accession>A0A926DQE6</accession>
<proteinExistence type="predicted"/>
<evidence type="ECO:0000313" key="7">
    <source>
        <dbReference type="Proteomes" id="UP000657006"/>
    </source>
</evidence>
<sequence length="506" mass="55926">MDDRYDVIVVGAGNAGLSAAAATSKGGLKTLLLERNILPGGCATSFCRGRFEFEASLHELANVGTKEQNGSIRRLFDSLGADVGWCTEQTAFRVLADGHGGYDATMPSGMEAFCDEMERQVPGCRDSVVTVFKLAEEMNAAIAYLSSGKADPNVLMNEHADFMRMASHSVDECLEALQMPAKAQNILKTYWPYIGAKTSELDFAHYALLLERYIRTFPAMPEMRSHELSLALEKAIRDSGGDIWYNCEVTELLFDGETICGVAAGERKWYAGHIVLNCFPSTAYSQLMEASKVPEKAAKIDSARRPGSLFFTVNLGLNRSCDELGIGDYSVFLFDSPDAGQQYDTLFDTERSFIIANCLNKVVPNASPKGTCMLFLTTMLTEEAWGEVKPEEYKRVKNRIAKRMIETYERRLGASVSPYIEEIVIAAPPTFARYLNTPDGTPYGYQIQPWDTMISRIMNARNEGFIDGLYFVGAHAERSDGYSSTYANGRSVGERIVREVQKNVGA</sequence>
<dbReference type="Pfam" id="PF12831">
    <property type="entry name" value="FAD_oxidored"/>
    <property type="match status" value="1"/>
</dbReference>
<evidence type="ECO:0000256" key="3">
    <source>
        <dbReference type="ARBA" id="ARBA00022827"/>
    </source>
</evidence>
<evidence type="ECO:0000256" key="2">
    <source>
        <dbReference type="ARBA" id="ARBA00022729"/>
    </source>
</evidence>
<evidence type="ECO:0000256" key="1">
    <source>
        <dbReference type="ARBA" id="ARBA00022630"/>
    </source>
</evidence>
<evidence type="ECO:0000256" key="5">
    <source>
        <dbReference type="ARBA" id="ARBA00023027"/>
    </source>
</evidence>
<dbReference type="PANTHER" id="PTHR46091:SF3">
    <property type="entry name" value="AMINE OXIDASE DOMAIN-CONTAINING PROTEIN"/>
    <property type="match status" value="1"/>
</dbReference>
<dbReference type="InterPro" id="IPR036188">
    <property type="entry name" value="FAD/NAD-bd_sf"/>
</dbReference>
<dbReference type="Proteomes" id="UP000657006">
    <property type="component" value="Unassembled WGS sequence"/>
</dbReference>
<dbReference type="PANTHER" id="PTHR46091">
    <property type="entry name" value="BLR7054 PROTEIN"/>
    <property type="match status" value="1"/>
</dbReference>
<name>A0A926DQE6_9FIRM</name>
<keyword evidence="7" id="KW-1185">Reference proteome</keyword>
<organism evidence="6 7">
    <name type="scientific">Bianquea renquensis</name>
    <dbReference type="NCBI Taxonomy" id="2763661"/>
    <lineage>
        <taxon>Bacteria</taxon>
        <taxon>Bacillati</taxon>
        <taxon>Bacillota</taxon>
        <taxon>Clostridia</taxon>
        <taxon>Eubacteriales</taxon>
        <taxon>Bianqueaceae</taxon>
        <taxon>Bianquea</taxon>
    </lineage>
</organism>
<keyword evidence="5" id="KW-0520">NAD</keyword>
<dbReference type="RefSeq" id="WP_177719711.1">
    <property type="nucleotide sequence ID" value="NZ_JACRSQ010000001.1"/>
</dbReference>
<dbReference type="Gene3D" id="3.50.50.60">
    <property type="entry name" value="FAD/NAD(P)-binding domain"/>
    <property type="match status" value="2"/>
</dbReference>
<reference evidence="6" key="1">
    <citation type="submission" date="2020-08" db="EMBL/GenBank/DDBJ databases">
        <title>Genome public.</title>
        <authorList>
            <person name="Liu C."/>
            <person name="Sun Q."/>
        </authorList>
    </citation>
    <scope>NUCLEOTIDE SEQUENCE</scope>
    <source>
        <strain evidence="6">NSJ-32</strain>
    </source>
</reference>
<dbReference type="EMBL" id="JACRSQ010000001">
    <property type="protein sequence ID" value="MBC8542096.1"/>
    <property type="molecule type" value="Genomic_DNA"/>
</dbReference>
<keyword evidence="1" id="KW-0285">Flavoprotein</keyword>
<protein>
    <submittedName>
        <fullName evidence="6">NAD(P)/FAD-dependent oxidoreductase</fullName>
    </submittedName>
</protein>
<gene>
    <name evidence="6" type="ORF">H8730_00845</name>
</gene>
<dbReference type="SUPFAM" id="SSF51905">
    <property type="entry name" value="FAD/NAD(P)-binding domain"/>
    <property type="match status" value="1"/>
</dbReference>
<keyword evidence="3" id="KW-0274">FAD</keyword>
<evidence type="ECO:0000313" key="6">
    <source>
        <dbReference type="EMBL" id="MBC8542096.1"/>
    </source>
</evidence>
<dbReference type="AlphaFoldDB" id="A0A926DQE6"/>
<evidence type="ECO:0000256" key="4">
    <source>
        <dbReference type="ARBA" id="ARBA00022857"/>
    </source>
</evidence>
<dbReference type="InterPro" id="IPR052206">
    <property type="entry name" value="Retinol_saturase"/>
</dbReference>